<dbReference type="PANTHER" id="PTHR31532:SF10">
    <property type="entry name" value="BIORIENTATION OF CHROMOSOMES IN CELL DIVISION PROTEIN 1-LIKE 1"/>
    <property type="match status" value="1"/>
</dbReference>
<feature type="region of interest" description="Disordered" evidence="2">
    <location>
        <begin position="130"/>
        <end position="160"/>
    </location>
</feature>
<feature type="compositionally biased region" description="Low complexity" evidence="2">
    <location>
        <begin position="622"/>
        <end position="636"/>
    </location>
</feature>
<feature type="compositionally biased region" description="Basic and acidic residues" evidence="2">
    <location>
        <begin position="649"/>
        <end position="659"/>
    </location>
</feature>
<organism evidence="4 5">
    <name type="scientific">Trichogramma kaykai</name>
    <dbReference type="NCBI Taxonomy" id="54128"/>
    <lineage>
        <taxon>Eukaryota</taxon>
        <taxon>Metazoa</taxon>
        <taxon>Ecdysozoa</taxon>
        <taxon>Arthropoda</taxon>
        <taxon>Hexapoda</taxon>
        <taxon>Insecta</taxon>
        <taxon>Pterygota</taxon>
        <taxon>Neoptera</taxon>
        <taxon>Endopterygota</taxon>
        <taxon>Hymenoptera</taxon>
        <taxon>Apocrita</taxon>
        <taxon>Proctotrupomorpha</taxon>
        <taxon>Chalcidoidea</taxon>
        <taxon>Trichogrammatidae</taxon>
        <taxon>Trichogramma</taxon>
    </lineage>
</organism>
<feature type="region of interest" description="Disordered" evidence="2">
    <location>
        <begin position="1013"/>
        <end position="1039"/>
    </location>
</feature>
<feature type="compositionally biased region" description="Low complexity" evidence="2">
    <location>
        <begin position="1227"/>
        <end position="1241"/>
    </location>
</feature>
<feature type="compositionally biased region" description="Basic and acidic residues" evidence="2">
    <location>
        <begin position="903"/>
        <end position="915"/>
    </location>
</feature>
<feature type="compositionally biased region" description="Basic and acidic residues" evidence="2">
    <location>
        <begin position="1021"/>
        <end position="1039"/>
    </location>
</feature>
<feature type="compositionally biased region" description="Basic and acidic residues" evidence="2">
    <location>
        <begin position="332"/>
        <end position="363"/>
    </location>
</feature>
<proteinExistence type="predicted"/>
<sequence>MEMDINNSMIPGDQRLIDHIVGEVKSQGIFDQFRKECLADVDTKPAYQNLRTRVESSVTSFLSKQTWRADLNKNQLRETLRKHIRDAPYLDVGIERIVDQVVNPKIYSNFMPHIEDVVYKYMGIERPKPQKNGSCDLTDLLPKDLDPISESDSEKESEKNLVMDIKKEDNDEIEIKETITEEMEKPSSNVSEEKPILSLSIVPEVKEETITLENQESMEVEESVSEKVELNTSIKSDDANKTEEDEEESPMFEPIEAIHAAESNMSNDSPMSGISELTSPTSRSPDYLVNTARDNFDGSNQDSQFSKVSSNSHLSIVTDIGSSNQASNSLSESKDDIKSSKDNFKAVRENDSTKDSFEFEVAKKNMSSNSLKENSQDATDFKNNKDKYDSKTKSSKDKYGSHSSRDKDKDSKKQYSSKYSKHSSSKSRDQNESEKSESQDSVKYKDSKTKDSESSKDVKDLKDLYKEKIRELREKKELTEKEKFGRSSKDSKETKDKKENSNKDDCKKSSSKSSSDRRHSSQSDSRDKYSSTKYEEKRSVTSKNDSKSSSSRRDSKYESRSSDRSRDKKRTTEKKSKDDNSGHKRNSYEHRSIDREGSNDFHSKNSDKSSHESNLSKVGQTSKGSSRSSHLSGESSNNMIDLPAKFKNSHQDHQLKRVDPGSSEISLPLKKRPLPNSDSTPCTSAPKKPKIDDTKVVKKKNDIFKSDMDVEYVPDDERVQIVEYEDEDYDGLYPEPNPILSIEETKKIILDTEQFTQLAQTKLSEMEQSIRDSLREMMADHVTSKSPINESTEDNISNSTLVDDPKIVTDSESLLETLTDDSVIPSESLLDTTQSSGNLLLTENIEENIEHIQMDVDEAERSIKEDKKKLEASFSNNETDIKNDENISEAFDVGENLVNTNTEENKEDHSQEYKHCNSPSEVKSIETPQELEVIKDNVLLLNHEESSNITTDTDKIEETEVHNDKSLSENPKVEVNYSIEKIDESVDSNDVFNEKDSESMDSTGDNIDEGKLIIDEDSEKENDQEIKEQELRNSESRDQFLIDTGAQKSPASDCTNNVADEVIEMNNETIQKNIVFVQKPIETIDEKIDLSEDNILIQSSKRSESIIKYESEDSNSAVSSIDTDLNKKDSESTSIDTSNNENMDQESIKPSLKRRAVSPIEEDCYYLENDTTHYQNFLCFLRNFEANQCSSPDPLVELRSSEVLDSQSEAISPGRESDTPSPAFKFSTDSTSEISSSNSTSAEAVLENPLAESEIMCKKKKKAGRAKKIHNSPSTSGQQQVQQPIQPQPQPGTSSMEDFLMPLSPVSDASVTSDLGLTREEKRRNRSRQRYSSDDLYKPRPLITSSTRRQRRFQPA</sequence>
<feature type="compositionally biased region" description="Polar residues" evidence="2">
    <location>
        <begin position="297"/>
        <end position="315"/>
    </location>
</feature>
<feature type="compositionally biased region" description="Low complexity" evidence="2">
    <location>
        <begin position="1272"/>
        <end position="1295"/>
    </location>
</feature>
<feature type="region of interest" description="Disordered" evidence="2">
    <location>
        <begin position="1258"/>
        <end position="1356"/>
    </location>
</feature>
<comment type="caution">
    <text evidence="4">The sequence shown here is derived from an EMBL/GenBank/DDBJ whole genome shotgun (WGS) entry which is preliminary data.</text>
</comment>
<evidence type="ECO:0000313" key="5">
    <source>
        <dbReference type="Proteomes" id="UP001627154"/>
    </source>
</evidence>
<feature type="region of interest" description="Disordered" evidence="2">
    <location>
        <begin position="903"/>
        <end position="923"/>
    </location>
</feature>
<name>A0ABD2WBX8_9HYME</name>
<feature type="region of interest" description="Disordered" evidence="2">
    <location>
        <begin position="1202"/>
        <end position="1246"/>
    </location>
</feature>
<feature type="domain" description="BOD1/SHG1" evidence="3">
    <location>
        <begin position="20"/>
        <end position="115"/>
    </location>
</feature>
<dbReference type="InterPro" id="IPR055264">
    <property type="entry name" value="BOD1/SHG1_dom"/>
</dbReference>
<feature type="region of interest" description="Disordered" evidence="2">
    <location>
        <begin position="1110"/>
        <end position="1154"/>
    </location>
</feature>
<evidence type="ECO:0000256" key="1">
    <source>
        <dbReference type="SAM" id="Coils"/>
    </source>
</evidence>
<accession>A0ABD2WBX8</accession>
<feature type="compositionally biased region" description="Polar residues" evidence="2">
    <location>
        <begin position="1132"/>
        <end position="1142"/>
    </location>
</feature>
<feature type="compositionally biased region" description="Basic and acidic residues" evidence="2">
    <location>
        <begin position="426"/>
        <end position="539"/>
    </location>
</feature>
<feature type="compositionally biased region" description="Basic and acidic residues" evidence="2">
    <location>
        <begin position="141"/>
        <end position="160"/>
    </location>
</feature>
<feature type="coiled-coil region" evidence="1">
    <location>
        <begin position="842"/>
        <end position="869"/>
    </location>
</feature>
<feature type="compositionally biased region" description="Basic and acidic residues" evidence="2">
    <location>
        <begin position="379"/>
        <end position="413"/>
    </location>
</feature>
<feature type="compositionally biased region" description="Basic residues" evidence="2">
    <location>
        <begin position="1258"/>
        <end position="1270"/>
    </location>
</feature>
<reference evidence="4 5" key="1">
    <citation type="journal article" date="2024" name="bioRxiv">
        <title>A reference genome for Trichogramma kaykai: A tiny desert-dwelling parasitoid wasp with competing sex-ratio distorters.</title>
        <authorList>
            <person name="Culotta J."/>
            <person name="Lindsey A.R."/>
        </authorList>
    </citation>
    <scope>NUCLEOTIDE SEQUENCE [LARGE SCALE GENOMIC DNA]</scope>
    <source>
        <strain evidence="4 5">KSX58</strain>
    </source>
</reference>
<evidence type="ECO:0000313" key="4">
    <source>
        <dbReference type="EMBL" id="KAL3390482.1"/>
    </source>
</evidence>
<feature type="compositionally biased region" description="Polar residues" evidence="2">
    <location>
        <begin position="263"/>
        <end position="284"/>
    </location>
</feature>
<dbReference type="EMBL" id="JBJJXI010000117">
    <property type="protein sequence ID" value="KAL3390482.1"/>
    <property type="molecule type" value="Genomic_DNA"/>
</dbReference>
<dbReference type="Pfam" id="PF05205">
    <property type="entry name" value="COMPASS-Shg1"/>
    <property type="match status" value="1"/>
</dbReference>
<evidence type="ECO:0000259" key="3">
    <source>
        <dbReference type="Pfam" id="PF05205"/>
    </source>
</evidence>
<feature type="compositionally biased region" description="Basic and acidic residues" evidence="2">
    <location>
        <begin position="551"/>
        <end position="566"/>
    </location>
</feature>
<evidence type="ECO:0000256" key="2">
    <source>
        <dbReference type="SAM" id="MobiDB-lite"/>
    </source>
</evidence>
<feature type="compositionally biased region" description="Low complexity" evidence="2">
    <location>
        <begin position="322"/>
        <end position="331"/>
    </location>
</feature>
<feature type="compositionally biased region" description="Polar residues" evidence="2">
    <location>
        <begin position="612"/>
        <end position="621"/>
    </location>
</feature>
<gene>
    <name evidence="4" type="ORF">TKK_014640</name>
</gene>
<feature type="compositionally biased region" description="Polar residues" evidence="2">
    <location>
        <begin position="1114"/>
        <end position="1123"/>
    </location>
</feature>
<feature type="compositionally biased region" description="Basic and acidic residues" evidence="2">
    <location>
        <begin position="573"/>
        <end position="611"/>
    </location>
</feature>
<dbReference type="PANTHER" id="PTHR31532">
    <property type="entry name" value="BIORIENTATION OF CHROMOSOMES IN CELL DIVISION 1 FAMILY MEMBER"/>
    <property type="match status" value="1"/>
</dbReference>
<feature type="compositionally biased region" description="Basic and acidic residues" evidence="2">
    <location>
        <begin position="224"/>
        <end position="242"/>
    </location>
</feature>
<keyword evidence="5" id="KW-1185">Reference proteome</keyword>
<protein>
    <recommendedName>
        <fullName evidence="3">BOD1/SHG1 domain-containing protein</fullName>
    </recommendedName>
</protein>
<feature type="compositionally biased region" description="Polar residues" evidence="2">
    <location>
        <begin position="365"/>
        <end position="378"/>
    </location>
</feature>
<keyword evidence="1" id="KW-0175">Coiled coil</keyword>
<feature type="region of interest" description="Disordered" evidence="2">
    <location>
        <begin position="212"/>
        <end position="694"/>
    </location>
</feature>
<dbReference type="Proteomes" id="UP001627154">
    <property type="component" value="Unassembled WGS sequence"/>
</dbReference>